<name>A0ABY7VU04_9BACT</name>
<dbReference type="SUPFAM" id="SSF53822">
    <property type="entry name" value="Periplasmic binding protein-like I"/>
    <property type="match status" value="1"/>
</dbReference>
<evidence type="ECO:0000313" key="6">
    <source>
        <dbReference type="Proteomes" id="UP001214250"/>
    </source>
</evidence>
<dbReference type="EMBL" id="CP117811">
    <property type="protein sequence ID" value="WDE96234.1"/>
    <property type="molecule type" value="Genomic_DNA"/>
</dbReference>
<evidence type="ECO:0000313" key="5">
    <source>
        <dbReference type="EMBL" id="WDE96234.1"/>
    </source>
</evidence>
<sequence length="325" mass="35964">MSVTIYDIAKAAGTSTSTVSRVLNGSALIGDELSAKILETAERLGYKKRAIRKQKSRAIINIKLVLGQLSDPTLPLFYSVPELINSLKKSVPDNQVNIICETSTKPEDLFASKKAANIDAVIFAFCHVPKKTVAYLKEAQIPFLALNRELADSDFISYPNTDEMKKLTSRVIKAKNSKSAIFIQMNKDLDVTIERRNGFLQACAELQVDAQVETLKSLADISEDFIQDLHQQNCQAVVCMNDIIATSFIMRSQQSCYQVPRDFSVSGFDGSSITAVLPKKLCTVKLDMNTLGEKSGEWILERVINRSESPCQIKLPGQFISGETL</sequence>
<keyword evidence="3" id="KW-0804">Transcription</keyword>
<evidence type="ECO:0000259" key="4">
    <source>
        <dbReference type="PROSITE" id="PS50932"/>
    </source>
</evidence>
<gene>
    <name evidence="5" type="ORF">PQO03_11000</name>
</gene>
<dbReference type="PRINTS" id="PR00036">
    <property type="entry name" value="HTHLACI"/>
</dbReference>
<dbReference type="InterPro" id="IPR046335">
    <property type="entry name" value="LacI/GalR-like_sensor"/>
</dbReference>
<dbReference type="SUPFAM" id="SSF47413">
    <property type="entry name" value="lambda repressor-like DNA-binding domains"/>
    <property type="match status" value="1"/>
</dbReference>
<keyword evidence="2 5" id="KW-0238">DNA-binding</keyword>
<dbReference type="PANTHER" id="PTHR30146">
    <property type="entry name" value="LACI-RELATED TRANSCRIPTIONAL REPRESSOR"/>
    <property type="match status" value="1"/>
</dbReference>
<reference evidence="5 6" key="1">
    <citation type="submission" date="2023-02" db="EMBL/GenBank/DDBJ databases">
        <title>Genome sequence of Lentisphaera profundi SAORIC-696.</title>
        <authorList>
            <person name="Kim e."/>
            <person name="Cho J.-C."/>
            <person name="Choi A."/>
            <person name="Kang I."/>
        </authorList>
    </citation>
    <scope>NUCLEOTIDE SEQUENCE [LARGE SCALE GENOMIC DNA]</scope>
    <source>
        <strain evidence="5 6">SAORIC-696</strain>
    </source>
</reference>
<dbReference type="InterPro" id="IPR028082">
    <property type="entry name" value="Peripla_BP_I"/>
</dbReference>
<dbReference type="Pfam" id="PF00356">
    <property type="entry name" value="LacI"/>
    <property type="match status" value="1"/>
</dbReference>
<evidence type="ECO:0000256" key="2">
    <source>
        <dbReference type="ARBA" id="ARBA00023125"/>
    </source>
</evidence>
<dbReference type="InterPro" id="IPR010982">
    <property type="entry name" value="Lambda_DNA-bd_dom_sf"/>
</dbReference>
<dbReference type="RefSeq" id="WP_274150310.1">
    <property type="nucleotide sequence ID" value="NZ_CP117811.1"/>
</dbReference>
<dbReference type="InterPro" id="IPR000843">
    <property type="entry name" value="HTH_LacI"/>
</dbReference>
<dbReference type="GO" id="GO:0003677">
    <property type="term" value="F:DNA binding"/>
    <property type="evidence" value="ECO:0007669"/>
    <property type="project" value="UniProtKB-KW"/>
</dbReference>
<dbReference type="Gene3D" id="3.40.50.2300">
    <property type="match status" value="2"/>
</dbReference>
<feature type="domain" description="HTH lacI-type" evidence="4">
    <location>
        <begin position="3"/>
        <end position="57"/>
    </location>
</feature>
<keyword evidence="6" id="KW-1185">Reference proteome</keyword>
<evidence type="ECO:0000256" key="3">
    <source>
        <dbReference type="ARBA" id="ARBA00023163"/>
    </source>
</evidence>
<dbReference type="CDD" id="cd01392">
    <property type="entry name" value="HTH_LacI"/>
    <property type="match status" value="1"/>
</dbReference>
<dbReference type="PROSITE" id="PS50932">
    <property type="entry name" value="HTH_LACI_2"/>
    <property type="match status" value="1"/>
</dbReference>
<evidence type="ECO:0000256" key="1">
    <source>
        <dbReference type="ARBA" id="ARBA00023015"/>
    </source>
</evidence>
<proteinExistence type="predicted"/>
<dbReference type="SMART" id="SM00354">
    <property type="entry name" value="HTH_LACI"/>
    <property type="match status" value="1"/>
</dbReference>
<keyword evidence="1" id="KW-0805">Transcription regulation</keyword>
<organism evidence="5 6">
    <name type="scientific">Lentisphaera profundi</name>
    <dbReference type="NCBI Taxonomy" id="1658616"/>
    <lineage>
        <taxon>Bacteria</taxon>
        <taxon>Pseudomonadati</taxon>
        <taxon>Lentisphaerota</taxon>
        <taxon>Lentisphaeria</taxon>
        <taxon>Lentisphaerales</taxon>
        <taxon>Lentisphaeraceae</taxon>
        <taxon>Lentisphaera</taxon>
    </lineage>
</organism>
<accession>A0ABY7VU04</accession>
<dbReference type="Proteomes" id="UP001214250">
    <property type="component" value="Chromosome 1"/>
</dbReference>
<protein>
    <submittedName>
        <fullName evidence="5">LacI family DNA-binding transcriptional regulator</fullName>
    </submittedName>
</protein>
<dbReference type="Pfam" id="PF13377">
    <property type="entry name" value="Peripla_BP_3"/>
    <property type="match status" value="1"/>
</dbReference>
<dbReference type="Gene3D" id="1.10.260.40">
    <property type="entry name" value="lambda repressor-like DNA-binding domains"/>
    <property type="match status" value="1"/>
</dbReference>
<dbReference type="PANTHER" id="PTHR30146:SF109">
    <property type="entry name" value="HTH-TYPE TRANSCRIPTIONAL REGULATOR GALS"/>
    <property type="match status" value="1"/>
</dbReference>